<evidence type="ECO:0000256" key="1">
    <source>
        <dbReference type="SAM" id="MobiDB-lite"/>
    </source>
</evidence>
<feature type="compositionally biased region" description="Low complexity" evidence="1">
    <location>
        <begin position="13"/>
        <end position="57"/>
    </location>
</feature>
<accession>A0AAD5YWL7</accession>
<dbReference type="Proteomes" id="UP001213000">
    <property type="component" value="Unassembled WGS sequence"/>
</dbReference>
<comment type="caution">
    <text evidence="2">The sequence shown here is derived from an EMBL/GenBank/DDBJ whole genome shotgun (WGS) entry which is preliminary data.</text>
</comment>
<sequence>MSTTTTLTRNIGATSSSANAHASTFNNTHASTSTSTSNAASTSSSATSHADSSSSSFVINLPPETMNLKLQNFVTDLTMNGK</sequence>
<reference evidence="2" key="1">
    <citation type="submission" date="2022-07" db="EMBL/GenBank/DDBJ databases">
        <title>Genome Sequence of Leucocoprinus birnbaumii.</title>
        <authorList>
            <person name="Buettner E."/>
        </authorList>
    </citation>
    <scope>NUCLEOTIDE SEQUENCE</scope>
    <source>
        <strain evidence="2">VT141</strain>
    </source>
</reference>
<evidence type="ECO:0000313" key="2">
    <source>
        <dbReference type="EMBL" id="KAJ3568677.1"/>
    </source>
</evidence>
<feature type="region of interest" description="Disordered" evidence="1">
    <location>
        <begin position="1"/>
        <end position="61"/>
    </location>
</feature>
<proteinExistence type="predicted"/>
<dbReference type="AlphaFoldDB" id="A0AAD5YWL7"/>
<evidence type="ECO:0000313" key="3">
    <source>
        <dbReference type="Proteomes" id="UP001213000"/>
    </source>
</evidence>
<gene>
    <name evidence="2" type="ORF">NP233_g5561</name>
</gene>
<protein>
    <submittedName>
        <fullName evidence="2">Uncharacterized protein</fullName>
    </submittedName>
</protein>
<name>A0AAD5YWL7_9AGAR</name>
<dbReference type="EMBL" id="JANIEX010000331">
    <property type="protein sequence ID" value="KAJ3568677.1"/>
    <property type="molecule type" value="Genomic_DNA"/>
</dbReference>
<feature type="compositionally biased region" description="Polar residues" evidence="1">
    <location>
        <begin position="1"/>
        <end position="12"/>
    </location>
</feature>
<organism evidence="2 3">
    <name type="scientific">Leucocoprinus birnbaumii</name>
    <dbReference type="NCBI Taxonomy" id="56174"/>
    <lineage>
        <taxon>Eukaryota</taxon>
        <taxon>Fungi</taxon>
        <taxon>Dikarya</taxon>
        <taxon>Basidiomycota</taxon>
        <taxon>Agaricomycotina</taxon>
        <taxon>Agaricomycetes</taxon>
        <taxon>Agaricomycetidae</taxon>
        <taxon>Agaricales</taxon>
        <taxon>Agaricineae</taxon>
        <taxon>Agaricaceae</taxon>
        <taxon>Leucocoprinus</taxon>
    </lineage>
</organism>
<keyword evidence="3" id="KW-1185">Reference proteome</keyword>